<gene>
    <name evidence="4" type="ORF">METZ01_LOCUS310850</name>
</gene>
<evidence type="ECO:0000259" key="2">
    <source>
        <dbReference type="Pfam" id="PF00501"/>
    </source>
</evidence>
<evidence type="ECO:0008006" key="5">
    <source>
        <dbReference type="Google" id="ProtNLM"/>
    </source>
</evidence>
<feature type="non-terminal residue" evidence="4">
    <location>
        <position position="1"/>
    </location>
</feature>
<dbReference type="GO" id="GO:0031956">
    <property type="term" value="F:medium-chain fatty acid-CoA ligase activity"/>
    <property type="evidence" value="ECO:0007669"/>
    <property type="project" value="TreeGrafter"/>
</dbReference>
<dbReference type="AlphaFoldDB" id="A0A382NA94"/>
<evidence type="ECO:0000313" key="4">
    <source>
        <dbReference type="EMBL" id="SVC57996.1"/>
    </source>
</evidence>
<proteinExistence type="inferred from homology"/>
<dbReference type="InterPro" id="IPR042099">
    <property type="entry name" value="ANL_N_sf"/>
</dbReference>
<feature type="domain" description="AMP-binding enzyme C-terminal" evidence="3">
    <location>
        <begin position="166"/>
        <end position="240"/>
    </location>
</feature>
<sequence length="255" mass="28918">AKLMEWFDYVDPNEQLKLSKALSNLRLTVSGSAPLSTSLFDQWSEISGHKMLERYGMTETGMILSNPLYGERRKGAVGQPLPGVSMKLVDEQRQEIAPGVPGEVMVKGKGVFSEYWRRPGETRASFHKGWFQTGDLSVEEDGYYRLLGRLNQDIIKTGGHKVSALEIEEVLREHPDINDASVVSIHDNIWGEIVCAAVIPRTELLSDDSILEWSKDKFITHKRPRKSLIMNDFPRNNLGKVIKSDLREMFEKLSE</sequence>
<dbReference type="EMBL" id="UINC01099032">
    <property type="protein sequence ID" value="SVC57996.1"/>
    <property type="molecule type" value="Genomic_DNA"/>
</dbReference>
<evidence type="ECO:0000256" key="1">
    <source>
        <dbReference type="ARBA" id="ARBA00006432"/>
    </source>
</evidence>
<reference evidence="4" key="1">
    <citation type="submission" date="2018-05" db="EMBL/GenBank/DDBJ databases">
        <authorList>
            <person name="Lanie J.A."/>
            <person name="Ng W.-L."/>
            <person name="Kazmierczak K.M."/>
            <person name="Andrzejewski T.M."/>
            <person name="Davidsen T.M."/>
            <person name="Wayne K.J."/>
            <person name="Tettelin H."/>
            <person name="Glass J.I."/>
            <person name="Rusch D."/>
            <person name="Podicherti R."/>
            <person name="Tsui H.-C.T."/>
            <person name="Winkler M.E."/>
        </authorList>
    </citation>
    <scope>NUCLEOTIDE SEQUENCE</scope>
</reference>
<accession>A0A382NA94</accession>
<feature type="domain" description="AMP-dependent synthetase/ligase" evidence="2">
    <location>
        <begin position="17"/>
        <end position="116"/>
    </location>
</feature>
<dbReference type="Gene3D" id="3.40.50.12780">
    <property type="entry name" value="N-terminal domain of ligase-like"/>
    <property type="match status" value="1"/>
</dbReference>
<dbReference type="InterPro" id="IPR045851">
    <property type="entry name" value="AMP-bd_C_sf"/>
</dbReference>
<dbReference type="InterPro" id="IPR025110">
    <property type="entry name" value="AMP-bd_C"/>
</dbReference>
<organism evidence="4">
    <name type="scientific">marine metagenome</name>
    <dbReference type="NCBI Taxonomy" id="408172"/>
    <lineage>
        <taxon>unclassified sequences</taxon>
        <taxon>metagenomes</taxon>
        <taxon>ecological metagenomes</taxon>
    </lineage>
</organism>
<dbReference type="InterPro" id="IPR000873">
    <property type="entry name" value="AMP-dep_synth/lig_dom"/>
</dbReference>
<dbReference type="Gene3D" id="3.30.300.30">
    <property type="match status" value="1"/>
</dbReference>
<name>A0A382NA94_9ZZZZ</name>
<dbReference type="GO" id="GO:0006631">
    <property type="term" value="P:fatty acid metabolic process"/>
    <property type="evidence" value="ECO:0007669"/>
    <property type="project" value="TreeGrafter"/>
</dbReference>
<dbReference type="PANTHER" id="PTHR43201">
    <property type="entry name" value="ACYL-COA SYNTHETASE"/>
    <property type="match status" value="1"/>
</dbReference>
<comment type="similarity">
    <text evidence="1">Belongs to the ATP-dependent AMP-binding enzyme family.</text>
</comment>
<evidence type="ECO:0000259" key="3">
    <source>
        <dbReference type="Pfam" id="PF13193"/>
    </source>
</evidence>
<dbReference type="SUPFAM" id="SSF56801">
    <property type="entry name" value="Acetyl-CoA synthetase-like"/>
    <property type="match status" value="1"/>
</dbReference>
<protein>
    <recommendedName>
        <fullName evidence="5">AMP-dependent synthetase/ligase domain-containing protein</fullName>
    </recommendedName>
</protein>
<dbReference type="PANTHER" id="PTHR43201:SF8">
    <property type="entry name" value="ACYL-COA SYNTHETASE FAMILY MEMBER 3"/>
    <property type="match status" value="1"/>
</dbReference>
<dbReference type="Pfam" id="PF00501">
    <property type="entry name" value="AMP-binding"/>
    <property type="match status" value="1"/>
</dbReference>
<dbReference type="Pfam" id="PF13193">
    <property type="entry name" value="AMP-binding_C"/>
    <property type="match status" value="1"/>
</dbReference>